<feature type="binding site" evidence="9">
    <location>
        <begin position="209"/>
        <end position="213"/>
    </location>
    <ligand>
        <name>ATP</name>
        <dbReference type="ChEBI" id="CHEBI:30616"/>
    </ligand>
</feature>
<dbReference type="InterPro" id="IPR000890">
    <property type="entry name" value="Aliphatic_acid_kin_short-chain"/>
</dbReference>
<dbReference type="PANTHER" id="PTHR21060:SF21">
    <property type="entry name" value="ACETATE KINASE"/>
    <property type="match status" value="1"/>
</dbReference>
<dbReference type="AlphaFoldDB" id="A0A3G8M5E7"/>
<dbReference type="Pfam" id="PF00871">
    <property type="entry name" value="Acetate_kinase"/>
    <property type="match status" value="1"/>
</dbReference>
<dbReference type="InterPro" id="IPR043129">
    <property type="entry name" value="ATPase_NBD"/>
</dbReference>
<dbReference type="UniPathway" id="UPA00340">
    <property type="reaction ID" value="UER00458"/>
</dbReference>
<dbReference type="Gene3D" id="3.30.420.40">
    <property type="match status" value="2"/>
</dbReference>
<dbReference type="GO" id="GO:0005524">
    <property type="term" value="F:ATP binding"/>
    <property type="evidence" value="ECO:0007669"/>
    <property type="project" value="UniProtKB-KW"/>
</dbReference>
<evidence type="ECO:0000256" key="6">
    <source>
        <dbReference type="ARBA" id="ARBA00022777"/>
    </source>
</evidence>
<reference evidence="11 12" key="1">
    <citation type="submission" date="2018-11" db="EMBL/GenBank/DDBJ databases">
        <title>Genome squencing of methanotrophic bacteria isolated from alkaline groundwater in Korea.</title>
        <authorList>
            <person name="Nguyen L.N."/>
        </authorList>
    </citation>
    <scope>NUCLEOTIDE SEQUENCE [LARGE SCALE GENOMIC DNA]</scope>
    <source>
        <strain evidence="11 12">GW6</strain>
    </source>
</reference>
<keyword evidence="4 9" id="KW-0479">Metal-binding</keyword>
<keyword evidence="5 9" id="KW-0547">Nucleotide-binding</keyword>
<comment type="subunit">
    <text evidence="9">Homodimer.</text>
</comment>
<protein>
    <recommendedName>
        <fullName evidence="9">Acetate kinase</fullName>
        <ecNumber evidence="9">2.7.2.1</ecNumber>
    </recommendedName>
    <alternativeName>
        <fullName evidence="9">Acetokinase</fullName>
    </alternativeName>
</protein>
<keyword evidence="3 9" id="KW-0808">Transferase</keyword>
<feature type="active site" description="Proton donor/acceptor" evidence="9">
    <location>
        <position position="151"/>
    </location>
</feature>
<feature type="site" description="Transition state stabilizer" evidence="9">
    <location>
        <position position="242"/>
    </location>
</feature>
<name>A0A3G8M5E7_9HYPH</name>
<comment type="catalytic activity">
    <reaction evidence="9">
        <text>acetate + ATP = acetyl phosphate + ADP</text>
        <dbReference type="Rhea" id="RHEA:11352"/>
        <dbReference type="ChEBI" id="CHEBI:22191"/>
        <dbReference type="ChEBI" id="CHEBI:30089"/>
        <dbReference type="ChEBI" id="CHEBI:30616"/>
        <dbReference type="ChEBI" id="CHEBI:456216"/>
        <dbReference type="EC" id="2.7.2.1"/>
    </reaction>
</comment>
<dbReference type="KEGG" id="mros:EHO51_05920"/>
<dbReference type="EC" id="2.7.2.1" evidence="9"/>
<dbReference type="InterPro" id="IPR023865">
    <property type="entry name" value="Aliphatic_acid_kinase_CS"/>
</dbReference>
<dbReference type="GO" id="GO:0006083">
    <property type="term" value="P:acetate metabolic process"/>
    <property type="evidence" value="ECO:0007669"/>
    <property type="project" value="TreeGrafter"/>
</dbReference>
<evidence type="ECO:0000313" key="12">
    <source>
        <dbReference type="Proteomes" id="UP000273982"/>
    </source>
</evidence>
<dbReference type="PROSITE" id="PS01076">
    <property type="entry name" value="ACETATE_KINASE_2"/>
    <property type="match status" value="1"/>
</dbReference>
<comment type="similarity">
    <text evidence="1 9 10">Belongs to the acetokinase family.</text>
</comment>
<dbReference type="PRINTS" id="PR00471">
    <property type="entry name" value="ACETATEKNASE"/>
</dbReference>
<dbReference type="GO" id="GO:0006085">
    <property type="term" value="P:acetyl-CoA biosynthetic process"/>
    <property type="evidence" value="ECO:0007669"/>
    <property type="project" value="UniProtKB-UniRule"/>
</dbReference>
<dbReference type="GO" id="GO:0000287">
    <property type="term" value="F:magnesium ion binding"/>
    <property type="evidence" value="ECO:0007669"/>
    <property type="project" value="UniProtKB-UniRule"/>
</dbReference>
<keyword evidence="8 9" id="KW-0460">Magnesium</keyword>
<dbReference type="NCBIfam" id="TIGR00016">
    <property type="entry name" value="ackA"/>
    <property type="match status" value="1"/>
</dbReference>
<dbReference type="HAMAP" id="MF_00020">
    <property type="entry name" value="Acetate_kinase"/>
    <property type="match status" value="1"/>
</dbReference>
<dbReference type="Proteomes" id="UP000273982">
    <property type="component" value="Chromosome"/>
</dbReference>
<proteinExistence type="inferred from homology"/>
<dbReference type="EMBL" id="CP034086">
    <property type="protein sequence ID" value="AZG76300.1"/>
    <property type="molecule type" value="Genomic_DNA"/>
</dbReference>
<feature type="site" description="Transition state stabilizer" evidence="9">
    <location>
        <position position="182"/>
    </location>
</feature>
<keyword evidence="6 9" id="KW-0418">Kinase</keyword>
<evidence type="ECO:0000313" key="11">
    <source>
        <dbReference type="EMBL" id="AZG76300.1"/>
    </source>
</evidence>
<gene>
    <name evidence="9" type="primary">ackA</name>
    <name evidence="11" type="ORF">EHO51_05920</name>
</gene>
<evidence type="ECO:0000256" key="2">
    <source>
        <dbReference type="ARBA" id="ARBA00022490"/>
    </source>
</evidence>
<dbReference type="InterPro" id="IPR004372">
    <property type="entry name" value="Ac/propionate_kinase"/>
</dbReference>
<keyword evidence="7 9" id="KW-0067">ATP-binding</keyword>
<feature type="binding site" evidence="9">
    <location>
        <position position="16"/>
    </location>
    <ligand>
        <name>ATP</name>
        <dbReference type="ChEBI" id="CHEBI:30616"/>
    </ligand>
</feature>
<feature type="binding site" evidence="9">
    <location>
        <begin position="284"/>
        <end position="286"/>
    </location>
    <ligand>
        <name>ATP</name>
        <dbReference type="ChEBI" id="CHEBI:30616"/>
    </ligand>
</feature>
<evidence type="ECO:0000256" key="1">
    <source>
        <dbReference type="ARBA" id="ARBA00008748"/>
    </source>
</evidence>
<feature type="binding site" evidence="9">
    <location>
        <begin position="329"/>
        <end position="333"/>
    </location>
    <ligand>
        <name>ATP</name>
        <dbReference type="ChEBI" id="CHEBI:30616"/>
    </ligand>
</feature>
<comment type="pathway">
    <text evidence="9">Metabolic intermediate biosynthesis; acetyl-CoA biosynthesis; acetyl-CoA from acetate: step 1/2.</text>
</comment>
<dbReference type="RefSeq" id="WP_124738117.1">
    <property type="nucleotide sequence ID" value="NZ_CP034086.1"/>
</dbReference>
<organism evidence="11 12">
    <name type="scientific">Methylocystis rosea</name>
    <dbReference type="NCBI Taxonomy" id="173366"/>
    <lineage>
        <taxon>Bacteria</taxon>
        <taxon>Pseudomonadati</taxon>
        <taxon>Pseudomonadota</taxon>
        <taxon>Alphaproteobacteria</taxon>
        <taxon>Hyphomicrobiales</taxon>
        <taxon>Methylocystaceae</taxon>
        <taxon>Methylocystis</taxon>
    </lineage>
</organism>
<dbReference type="SUPFAM" id="SSF53067">
    <property type="entry name" value="Actin-like ATPase domain"/>
    <property type="match status" value="2"/>
</dbReference>
<comment type="subcellular location">
    <subcellularLocation>
        <location evidence="9">Cytoplasm</location>
    </subcellularLocation>
</comment>
<evidence type="ECO:0000256" key="3">
    <source>
        <dbReference type="ARBA" id="ARBA00022679"/>
    </source>
</evidence>
<accession>A0A3G8M5E7</accession>
<dbReference type="GO" id="GO:0008776">
    <property type="term" value="F:acetate kinase activity"/>
    <property type="evidence" value="ECO:0007669"/>
    <property type="project" value="UniProtKB-UniRule"/>
</dbReference>
<feature type="binding site" evidence="9">
    <location>
        <position position="9"/>
    </location>
    <ligand>
        <name>Mg(2+)</name>
        <dbReference type="ChEBI" id="CHEBI:18420"/>
    </ligand>
</feature>
<keyword evidence="2 9" id="KW-0963">Cytoplasm</keyword>
<evidence type="ECO:0000256" key="4">
    <source>
        <dbReference type="ARBA" id="ARBA00022723"/>
    </source>
</evidence>
<comment type="cofactor">
    <cofactor evidence="9">
        <name>Mg(2+)</name>
        <dbReference type="ChEBI" id="CHEBI:18420"/>
    </cofactor>
    <cofactor evidence="9">
        <name>Mn(2+)</name>
        <dbReference type="ChEBI" id="CHEBI:29035"/>
    </cofactor>
    <text evidence="9">Mg(2+). Can also accept Mn(2+).</text>
</comment>
<feature type="binding site" evidence="9">
    <location>
        <position position="380"/>
    </location>
    <ligand>
        <name>Mg(2+)</name>
        <dbReference type="ChEBI" id="CHEBI:18420"/>
    </ligand>
</feature>
<feature type="binding site" evidence="9">
    <location>
        <position position="94"/>
    </location>
    <ligand>
        <name>substrate</name>
    </ligand>
</feature>
<comment type="function">
    <text evidence="9">Catalyzes the formation of acetyl phosphate from acetate and ATP. Can also catalyze the reverse reaction.</text>
</comment>
<dbReference type="GO" id="GO:0005829">
    <property type="term" value="C:cytosol"/>
    <property type="evidence" value="ECO:0007669"/>
    <property type="project" value="TreeGrafter"/>
</dbReference>
<dbReference type="PROSITE" id="PS01075">
    <property type="entry name" value="ACETATE_KINASE_1"/>
    <property type="match status" value="1"/>
</dbReference>
<evidence type="ECO:0000256" key="9">
    <source>
        <dbReference type="HAMAP-Rule" id="MF_00020"/>
    </source>
</evidence>
<evidence type="ECO:0000256" key="7">
    <source>
        <dbReference type="ARBA" id="ARBA00022840"/>
    </source>
</evidence>
<dbReference type="PANTHER" id="PTHR21060">
    <property type="entry name" value="ACETATE KINASE"/>
    <property type="match status" value="1"/>
</dbReference>
<evidence type="ECO:0000256" key="8">
    <source>
        <dbReference type="ARBA" id="ARBA00022842"/>
    </source>
</evidence>
<sequence length="400" mass="43984">MRRHVVTLNAGSSSIKFALYAAEDGEASPLALGLAEMTGEERRIRVRDNSGATLYDDVWSQTDGAAFHEEALRRILSWQDEAFPSANIDAVGHRVVHGGVHYDAPVIITGEVIDRLEKLVPLAPLHEPHNIAGIKAARDAWPESIQVACFDTAFHRSHPFVNDVFALPRQYYAEGVRRYGFHGLSYEYVSTRLRKVSPTHAKGRVVVAHLGNGASMCAMQNGRSVASSMGFTALDGLPMGTRCGQLDPGVVLYLMQEKKLGAEEISNLLYKESGLKGLSGISHDMRQLEASDASEAREAIEYFVFRIRRELGGLTAVLQGIDAIVFCGGIGENAWRVRERVLEGMEWLGVELDRHANEQQKEVISSAKSSVRVFVIPTNEEQIIARHALQLADARADALV</sequence>
<dbReference type="PIRSF" id="PIRSF000722">
    <property type="entry name" value="Acetate_prop_kin"/>
    <property type="match status" value="1"/>
</dbReference>
<evidence type="ECO:0000256" key="5">
    <source>
        <dbReference type="ARBA" id="ARBA00022741"/>
    </source>
</evidence>
<evidence type="ECO:0000256" key="10">
    <source>
        <dbReference type="RuleBase" id="RU003835"/>
    </source>
</evidence>